<dbReference type="NCBIfam" id="NF004638">
    <property type="entry name" value="PRK05988.1"/>
    <property type="match status" value="1"/>
</dbReference>
<dbReference type="InterPro" id="IPR028431">
    <property type="entry name" value="NADP_DH_HndA-like"/>
</dbReference>
<comment type="caution">
    <text evidence="11">The sequence shown here is derived from an EMBL/GenBank/DDBJ whole genome shotgun (WGS) entry which is preliminary data.</text>
</comment>
<comment type="cofactor">
    <cofactor evidence="9">
        <name>[2Fe-2S] cluster</name>
        <dbReference type="ChEBI" id="CHEBI:190135"/>
    </cofactor>
</comment>
<dbReference type="Gene3D" id="3.40.30.10">
    <property type="entry name" value="Glutaredoxin"/>
    <property type="match status" value="1"/>
</dbReference>
<keyword evidence="3 10" id="KW-0001">2Fe-2S</keyword>
<dbReference type="EMBL" id="QKRA01000003">
    <property type="protein sequence ID" value="RDL44475.1"/>
    <property type="molecule type" value="Genomic_DNA"/>
</dbReference>
<dbReference type="GO" id="GO:0046872">
    <property type="term" value="F:metal ion binding"/>
    <property type="evidence" value="ECO:0007669"/>
    <property type="project" value="UniProtKB-KW"/>
</dbReference>
<dbReference type="Gene3D" id="1.10.10.1590">
    <property type="entry name" value="NADH-quinone oxidoreductase subunit E"/>
    <property type="match status" value="1"/>
</dbReference>
<evidence type="ECO:0000313" key="12">
    <source>
        <dbReference type="Proteomes" id="UP000254326"/>
    </source>
</evidence>
<evidence type="ECO:0000256" key="8">
    <source>
        <dbReference type="ARBA" id="ARBA00032788"/>
    </source>
</evidence>
<sequence length="166" mass="18312">MTTSKAVAWEPVTAQAIIDELKCKPGALLPILHAIQDRFSYVPEEAVSLIAQALKLTRAEVHGVISFYHHFRTHQPGRHVVEICRAEACQAQGSRALEAHAKSVLEVDYHQTTADRNITLEPVYCLGNCSCGPSIRVGNDIHADVDATRFDELVEGLKTDRVEILS</sequence>
<dbReference type="AlphaFoldDB" id="A0A370U9N2"/>
<dbReference type="Pfam" id="PF01257">
    <property type="entry name" value="2Fe-2S_thioredx"/>
    <property type="match status" value="1"/>
</dbReference>
<dbReference type="OrthoDB" id="9807941at2"/>
<gene>
    <name evidence="11" type="ORF">DN730_08740</name>
</gene>
<organism evidence="11 12">
    <name type="scientific">Marinomonas piezotolerans</name>
    <dbReference type="NCBI Taxonomy" id="2213058"/>
    <lineage>
        <taxon>Bacteria</taxon>
        <taxon>Pseudomonadati</taxon>
        <taxon>Pseudomonadota</taxon>
        <taxon>Gammaproteobacteria</taxon>
        <taxon>Oceanospirillales</taxon>
        <taxon>Oceanospirillaceae</taxon>
        <taxon>Marinomonas</taxon>
    </lineage>
</organism>
<comment type="similarity">
    <text evidence="1">Belongs to the complex I 24 kDa subunit family.</text>
</comment>
<feature type="binding site" evidence="10">
    <location>
        <position position="89"/>
    </location>
    <ligand>
        <name>[2Fe-2S] cluster</name>
        <dbReference type="ChEBI" id="CHEBI:190135"/>
    </ligand>
</feature>
<proteinExistence type="inferred from homology"/>
<evidence type="ECO:0000256" key="10">
    <source>
        <dbReference type="PIRSR" id="PIRSR000216-1"/>
    </source>
</evidence>
<evidence type="ECO:0000256" key="3">
    <source>
        <dbReference type="ARBA" id="ARBA00022714"/>
    </source>
</evidence>
<dbReference type="GO" id="GO:0051537">
    <property type="term" value="F:2 iron, 2 sulfur cluster binding"/>
    <property type="evidence" value="ECO:0007669"/>
    <property type="project" value="UniProtKB-KW"/>
</dbReference>
<dbReference type="Proteomes" id="UP000254326">
    <property type="component" value="Unassembled WGS sequence"/>
</dbReference>
<dbReference type="SUPFAM" id="SSF52833">
    <property type="entry name" value="Thioredoxin-like"/>
    <property type="match status" value="1"/>
</dbReference>
<evidence type="ECO:0000256" key="1">
    <source>
        <dbReference type="ARBA" id="ARBA00010643"/>
    </source>
</evidence>
<feature type="binding site" evidence="10">
    <location>
        <position position="129"/>
    </location>
    <ligand>
        <name>[2Fe-2S] cluster</name>
        <dbReference type="ChEBI" id="CHEBI:190135"/>
    </ligand>
</feature>
<dbReference type="PIRSF" id="PIRSF000216">
    <property type="entry name" value="NADH_DH_24kDa"/>
    <property type="match status" value="1"/>
</dbReference>
<keyword evidence="5 10" id="KW-0408">Iron</keyword>
<keyword evidence="4 10" id="KW-0479">Metal-binding</keyword>
<dbReference type="InterPro" id="IPR002023">
    <property type="entry name" value="NuoE-like"/>
</dbReference>
<evidence type="ECO:0000256" key="5">
    <source>
        <dbReference type="ARBA" id="ARBA00023004"/>
    </source>
</evidence>
<protein>
    <recommendedName>
        <fullName evidence="2">NADH-quinone oxidoreductase subunit E</fullName>
    </recommendedName>
    <alternativeName>
        <fullName evidence="7">NADH dehydrogenase I subunit E</fullName>
    </alternativeName>
    <alternativeName>
        <fullName evidence="8">NDH-1 subunit E</fullName>
    </alternativeName>
</protein>
<dbReference type="PANTHER" id="PTHR43342:SF1">
    <property type="entry name" value="BIFURCATING [FEFE] HYDROGENASE GAMMA SUBUNIT"/>
    <property type="match status" value="1"/>
</dbReference>
<evidence type="ECO:0000256" key="9">
    <source>
        <dbReference type="ARBA" id="ARBA00034078"/>
    </source>
</evidence>
<dbReference type="CDD" id="cd03081">
    <property type="entry name" value="TRX_Fd_NuoE_FDH_gamma"/>
    <property type="match status" value="1"/>
</dbReference>
<dbReference type="RefSeq" id="WP_115467738.1">
    <property type="nucleotide sequence ID" value="NZ_QKRA01000003.1"/>
</dbReference>
<evidence type="ECO:0000256" key="6">
    <source>
        <dbReference type="ARBA" id="ARBA00023014"/>
    </source>
</evidence>
<feature type="binding site" evidence="10">
    <location>
        <position position="84"/>
    </location>
    <ligand>
        <name>[2Fe-2S] cluster</name>
        <dbReference type="ChEBI" id="CHEBI:190135"/>
    </ligand>
</feature>
<keyword evidence="6 10" id="KW-0411">Iron-sulfur</keyword>
<evidence type="ECO:0000256" key="7">
    <source>
        <dbReference type="ARBA" id="ARBA00031580"/>
    </source>
</evidence>
<accession>A0A370U9N2</accession>
<evidence type="ECO:0000256" key="2">
    <source>
        <dbReference type="ARBA" id="ARBA00019898"/>
    </source>
</evidence>
<name>A0A370U9N2_9GAMM</name>
<dbReference type="PANTHER" id="PTHR43342">
    <property type="entry name" value="NADH-QUINONE OXIDOREDUCTASE, E SUBUNIT"/>
    <property type="match status" value="1"/>
</dbReference>
<evidence type="ECO:0000313" key="11">
    <source>
        <dbReference type="EMBL" id="RDL44475.1"/>
    </source>
</evidence>
<feature type="binding site" evidence="10">
    <location>
        <position position="125"/>
    </location>
    <ligand>
        <name>[2Fe-2S] cluster</name>
        <dbReference type="ChEBI" id="CHEBI:190135"/>
    </ligand>
</feature>
<dbReference type="InterPro" id="IPR041921">
    <property type="entry name" value="NuoE_N"/>
</dbReference>
<dbReference type="GO" id="GO:0016491">
    <property type="term" value="F:oxidoreductase activity"/>
    <property type="evidence" value="ECO:0007669"/>
    <property type="project" value="InterPro"/>
</dbReference>
<reference evidence="11 12" key="1">
    <citation type="submission" date="2018-06" db="EMBL/GenBank/DDBJ databases">
        <title>Marinomonas sp. YLB-05 draft genome sequence.</title>
        <authorList>
            <person name="Yu L."/>
            <person name="Tang X."/>
        </authorList>
    </citation>
    <scope>NUCLEOTIDE SEQUENCE [LARGE SCALE GENOMIC DNA]</scope>
    <source>
        <strain evidence="11 12">YLB-05</strain>
    </source>
</reference>
<comment type="cofactor">
    <cofactor evidence="10">
        <name>[2Fe-2S] cluster</name>
        <dbReference type="ChEBI" id="CHEBI:190135"/>
    </cofactor>
    <text evidence="10">Binds 1 [2Fe-2S] cluster.</text>
</comment>
<evidence type="ECO:0000256" key="4">
    <source>
        <dbReference type="ARBA" id="ARBA00022723"/>
    </source>
</evidence>
<dbReference type="InterPro" id="IPR036249">
    <property type="entry name" value="Thioredoxin-like_sf"/>
</dbReference>
<keyword evidence="12" id="KW-1185">Reference proteome</keyword>